<evidence type="ECO:0000256" key="1">
    <source>
        <dbReference type="SAM" id="SignalP"/>
    </source>
</evidence>
<organism evidence="2 3">
    <name type="scientific">Allomesorhizobium camelthorni</name>
    <dbReference type="NCBI Taxonomy" id="475069"/>
    <lineage>
        <taxon>Bacteria</taxon>
        <taxon>Pseudomonadati</taxon>
        <taxon>Pseudomonadota</taxon>
        <taxon>Alphaproteobacteria</taxon>
        <taxon>Hyphomicrobiales</taxon>
        <taxon>Phyllobacteriaceae</taxon>
        <taxon>Allomesorhizobium</taxon>
    </lineage>
</organism>
<feature type="chain" id="PRO_5026049081" evidence="1">
    <location>
        <begin position="21"/>
        <end position="160"/>
    </location>
</feature>
<dbReference type="Proteomes" id="UP001642900">
    <property type="component" value="Unassembled WGS sequence"/>
</dbReference>
<comment type="caution">
    <text evidence="2">The sequence shown here is derived from an EMBL/GenBank/DDBJ whole genome shotgun (WGS) entry which is preliminary data.</text>
</comment>
<keyword evidence="3" id="KW-1185">Reference proteome</keyword>
<protein>
    <submittedName>
        <fullName evidence="2">Uncharacterized protein</fullName>
    </submittedName>
</protein>
<sequence>MKQVLLAVGLLLACAVSTSAADWGSYGNARFGYWIDIPPGFSKVEASENGDGGISVSPDGDTELRIWGSHITEGEFLSEVGWRIDQDKAEGWEITYERKTRRWASWSGRRSERVMYERAIPLCRDQAAYFQIEYDRSDIERNGPVVERLVKSLRPNGECR</sequence>
<evidence type="ECO:0000313" key="2">
    <source>
        <dbReference type="EMBL" id="NGO51105.1"/>
    </source>
</evidence>
<evidence type="ECO:0000313" key="3">
    <source>
        <dbReference type="Proteomes" id="UP001642900"/>
    </source>
</evidence>
<dbReference type="RefSeq" id="WP_165025718.1">
    <property type="nucleotide sequence ID" value="NZ_JAAKZF010000006.1"/>
</dbReference>
<name>A0A6G4W8L3_9HYPH</name>
<reference evidence="2 3" key="1">
    <citation type="submission" date="2020-02" db="EMBL/GenBank/DDBJ databases">
        <title>Genome sequence of strain CCNWXJ40-4.</title>
        <authorList>
            <person name="Gao J."/>
            <person name="Sun J."/>
        </authorList>
    </citation>
    <scope>NUCLEOTIDE SEQUENCE [LARGE SCALE GENOMIC DNA]</scope>
    <source>
        <strain evidence="2 3">CCNWXJ 40-4</strain>
    </source>
</reference>
<keyword evidence="1" id="KW-0732">Signal</keyword>
<feature type="signal peptide" evidence="1">
    <location>
        <begin position="1"/>
        <end position="20"/>
    </location>
</feature>
<dbReference type="EMBL" id="JAAKZF010000006">
    <property type="protein sequence ID" value="NGO51105.1"/>
    <property type="molecule type" value="Genomic_DNA"/>
</dbReference>
<dbReference type="AlphaFoldDB" id="A0A6G4W8L3"/>
<gene>
    <name evidence="2" type="ORF">G6N73_07905</name>
</gene>
<accession>A0A6G4W8L3</accession>
<proteinExistence type="predicted"/>